<gene>
    <name evidence="1" type="primary">eutC</name>
    <name evidence="1" type="ORF">D5039_03995</name>
</gene>
<accession>A0ABT3KPX8</accession>
<name>A0ABT3KPX8_9BURK</name>
<dbReference type="NCBIfam" id="TIGR02992">
    <property type="entry name" value="ectoine_eutC"/>
    <property type="match status" value="1"/>
</dbReference>
<keyword evidence="2" id="KW-1185">Reference proteome</keyword>
<dbReference type="PANTHER" id="PTHR13812">
    <property type="entry name" value="KETIMINE REDUCTASE MU-CRYSTALLIN"/>
    <property type="match status" value="1"/>
</dbReference>
<comment type="caution">
    <text evidence="1">The sequence shown here is derived from an EMBL/GenBank/DDBJ whole genome shotgun (WGS) entry which is preliminary data.</text>
</comment>
<organism evidence="1 2">
    <name type="scientific">Verminephrobacter aporrectodeae subsp. tuberculatae</name>
    <dbReference type="NCBI Taxonomy" id="1110392"/>
    <lineage>
        <taxon>Bacteria</taxon>
        <taxon>Pseudomonadati</taxon>
        <taxon>Pseudomonadota</taxon>
        <taxon>Betaproteobacteria</taxon>
        <taxon>Burkholderiales</taxon>
        <taxon>Comamonadaceae</taxon>
        <taxon>Verminephrobacter</taxon>
    </lineage>
</organism>
<dbReference type="InterPro" id="IPR023401">
    <property type="entry name" value="ODC_N"/>
</dbReference>
<dbReference type="Pfam" id="PF02423">
    <property type="entry name" value="OCD_Mu_crystall"/>
    <property type="match status" value="1"/>
</dbReference>
<dbReference type="Gene3D" id="3.30.1780.10">
    <property type="entry name" value="ornithine cyclodeaminase, domain 1"/>
    <property type="match status" value="1"/>
</dbReference>
<dbReference type="SUPFAM" id="SSF51735">
    <property type="entry name" value="NAD(P)-binding Rossmann-fold domains"/>
    <property type="match status" value="1"/>
</dbReference>
<dbReference type="RefSeq" id="WP_265281142.1">
    <property type="nucleotide sequence ID" value="NZ_QZCW01000001.1"/>
</dbReference>
<dbReference type="Proteomes" id="UP001208935">
    <property type="component" value="Unassembled WGS sequence"/>
</dbReference>
<dbReference type="InterPro" id="IPR003462">
    <property type="entry name" value="ODC_Mu_crystall"/>
</dbReference>
<dbReference type="EMBL" id="QZCW01000001">
    <property type="protein sequence ID" value="MCW5320371.1"/>
    <property type="molecule type" value="Genomic_DNA"/>
</dbReference>
<protein>
    <submittedName>
        <fullName evidence="1">Ectoine utilization protein EutC</fullName>
    </submittedName>
</protein>
<sequence length="341" mass="35443">MSRMRILTEADLRRLVPLDMGVVACVEAAFAALATQAVAMPPILRLDIPEHRGEVDVKTAYVPGLDGFAVKISPGFFDNPQLGLPSLNGLMILFSARTGLIEALLLDNGHLTNMRTAAAGAAAARHLARPDARCAAIFGAGLQARLQLQALTLVRPIDGARIWARDADKARALARSLSDALGIPVTAIANPRAAVAGADIVVTTTPAEAPILMADWIEPGQHVTAMGSDAGHKNEIDPALVLRARDGYFADRLSQTRCLGELHHAIRAGLVAPDADFAELGAVIAGKAAGRCSADQITVADLTGTGVQDTAIAHFAAARARDAAVGRSMDSHSATADADAA</sequence>
<dbReference type="PANTHER" id="PTHR13812:SF19">
    <property type="entry name" value="KETIMINE REDUCTASE MU-CRYSTALLIN"/>
    <property type="match status" value="1"/>
</dbReference>
<reference evidence="2" key="1">
    <citation type="submission" date="2023-07" db="EMBL/GenBank/DDBJ databases">
        <title>Verminephrobacter genomes.</title>
        <authorList>
            <person name="Lund M.B."/>
        </authorList>
    </citation>
    <scope>NUCLEOTIDE SEQUENCE [LARGE SCALE GENOMIC DNA]</scope>
    <source>
        <strain evidence="2">AtM5-05</strain>
    </source>
</reference>
<proteinExistence type="predicted"/>
<evidence type="ECO:0000313" key="2">
    <source>
        <dbReference type="Proteomes" id="UP001208935"/>
    </source>
</evidence>
<dbReference type="Gene3D" id="3.40.50.720">
    <property type="entry name" value="NAD(P)-binding Rossmann-like Domain"/>
    <property type="match status" value="1"/>
</dbReference>
<evidence type="ECO:0000313" key="1">
    <source>
        <dbReference type="EMBL" id="MCW5320371.1"/>
    </source>
</evidence>
<dbReference type="PIRSF" id="PIRSF001439">
    <property type="entry name" value="CryM"/>
    <property type="match status" value="1"/>
</dbReference>
<dbReference type="NCBIfam" id="NF006141">
    <property type="entry name" value="PRK08291.1"/>
    <property type="match status" value="1"/>
</dbReference>
<dbReference type="InterPro" id="IPR014334">
    <property type="entry name" value="Ectoine_EutC"/>
</dbReference>
<dbReference type="InterPro" id="IPR036291">
    <property type="entry name" value="NAD(P)-bd_dom_sf"/>
</dbReference>